<proteinExistence type="predicted"/>
<protein>
    <submittedName>
        <fullName evidence="1">6020_t:CDS:1</fullName>
    </submittedName>
</protein>
<accession>A0A9N9IQ09</accession>
<feature type="non-terminal residue" evidence="1">
    <location>
        <position position="186"/>
    </location>
</feature>
<dbReference type="Proteomes" id="UP000789508">
    <property type="component" value="Unassembled WGS sequence"/>
</dbReference>
<reference evidence="1" key="1">
    <citation type="submission" date="2021-06" db="EMBL/GenBank/DDBJ databases">
        <authorList>
            <person name="Kallberg Y."/>
            <person name="Tangrot J."/>
            <person name="Rosling A."/>
        </authorList>
    </citation>
    <scope>NUCLEOTIDE SEQUENCE</scope>
    <source>
        <strain evidence="1">FL130A</strain>
    </source>
</reference>
<keyword evidence="2" id="KW-1185">Reference proteome</keyword>
<gene>
    <name evidence="1" type="ORF">ALEPTO_LOCUS12993</name>
</gene>
<organism evidence="1 2">
    <name type="scientific">Ambispora leptoticha</name>
    <dbReference type="NCBI Taxonomy" id="144679"/>
    <lineage>
        <taxon>Eukaryota</taxon>
        <taxon>Fungi</taxon>
        <taxon>Fungi incertae sedis</taxon>
        <taxon>Mucoromycota</taxon>
        <taxon>Glomeromycotina</taxon>
        <taxon>Glomeromycetes</taxon>
        <taxon>Archaeosporales</taxon>
        <taxon>Ambisporaceae</taxon>
        <taxon>Ambispora</taxon>
    </lineage>
</organism>
<comment type="caution">
    <text evidence="1">The sequence shown here is derived from an EMBL/GenBank/DDBJ whole genome shotgun (WGS) entry which is preliminary data.</text>
</comment>
<evidence type="ECO:0000313" key="1">
    <source>
        <dbReference type="EMBL" id="CAG8742245.1"/>
    </source>
</evidence>
<sequence length="186" mass="21420">MAKSKKVPLRPSDFKPNFSLGLVVVNDNYGSWFCRHMIEKCDICDKEIGVNGQKYCTEHNREYENDCRGKEEEAQQKRDYERIFGTQAPTISQLRNYYLKEENIFGKNDSEKSQRTLSLQHKTILQDPLIDSEDAIISATHLISYSGLKKANLNDKELAKEIKTDSYFCEKLTKFHNSPPDSATGK</sequence>
<dbReference type="EMBL" id="CAJVPS010035912">
    <property type="protein sequence ID" value="CAG8742245.1"/>
    <property type="molecule type" value="Genomic_DNA"/>
</dbReference>
<dbReference type="AlphaFoldDB" id="A0A9N9IQ09"/>
<evidence type="ECO:0000313" key="2">
    <source>
        <dbReference type="Proteomes" id="UP000789508"/>
    </source>
</evidence>
<name>A0A9N9IQ09_9GLOM</name>